<sequence>MTAASAAGAGEAAAKEVSRRFEALLSVRSKAMKGKGAWYWAHLEPLLLQGQEPGLAMAVKLRCSLCDAVFSASNPSRTASEHLKRGACPSFNSAAAAAVAAAGPTSAPKPISSLPPFRKRPALPSTSTDGEPSSPSCLALVAPPCHGDVSSLLILPFSSSTTPAAGPSCSPQPLGAFGERKTLAL</sequence>
<reference evidence="3 4" key="1">
    <citation type="journal article" date="2020" name="Nat. Food">
        <title>A phased Vanilla planifolia genome enables genetic improvement of flavour and production.</title>
        <authorList>
            <person name="Hasing T."/>
            <person name="Tang H."/>
            <person name="Brym M."/>
            <person name="Khazi F."/>
            <person name="Huang T."/>
            <person name="Chambers A.H."/>
        </authorList>
    </citation>
    <scope>NUCLEOTIDE SEQUENCE [LARGE SCALE GENOMIC DNA]</scope>
    <source>
        <tissue evidence="3">Leaf</tissue>
    </source>
</reference>
<gene>
    <name evidence="3" type="ORF">HPP92_020538</name>
</gene>
<proteinExistence type="predicted"/>
<organism evidence="3 4">
    <name type="scientific">Vanilla planifolia</name>
    <name type="common">Vanilla</name>
    <dbReference type="NCBI Taxonomy" id="51239"/>
    <lineage>
        <taxon>Eukaryota</taxon>
        <taxon>Viridiplantae</taxon>
        <taxon>Streptophyta</taxon>
        <taxon>Embryophyta</taxon>
        <taxon>Tracheophyta</taxon>
        <taxon>Spermatophyta</taxon>
        <taxon>Magnoliopsida</taxon>
        <taxon>Liliopsida</taxon>
        <taxon>Asparagales</taxon>
        <taxon>Orchidaceae</taxon>
        <taxon>Vanilloideae</taxon>
        <taxon>Vanilleae</taxon>
        <taxon>Vanilla</taxon>
    </lineage>
</organism>
<dbReference type="OrthoDB" id="1873691at2759"/>
<evidence type="ECO:0000313" key="4">
    <source>
        <dbReference type="Proteomes" id="UP000639772"/>
    </source>
</evidence>
<name>A0A835Q2Z9_VANPL</name>
<dbReference type="Pfam" id="PF25908">
    <property type="entry name" value="DUF7963"/>
    <property type="match status" value="1"/>
</dbReference>
<protein>
    <recommendedName>
        <fullName evidence="2">DUF7963 domain-containing protein</fullName>
    </recommendedName>
</protein>
<feature type="region of interest" description="Disordered" evidence="1">
    <location>
        <begin position="105"/>
        <end position="135"/>
    </location>
</feature>
<evidence type="ECO:0000256" key="1">
    <source>
        <dbReference type="SAM" id="MobiDB-lite"/>
    </source>
</evidence>
<dbReference type="AlphaFoldDB" id="A0A835Q2Z9"/>
<comment type="caution">
    <text evidence="3">The sequence shown here is derived from an EMBL/GenBank/DDBJ whole genome shotgun (WGS) entry which is preliminary data.</text>
</comment>
<feature type="compositionally biased region" description="Polar residues" evidence="1">
    <location>
        <begin position="124"/>
        <end position="135"/>
    </location>
</feature>
<dbReference type="EMBL" id="JADCNM010000011">
    <property type="protein sequence ID" value="KAG0462062.1"/>
    <property type="molecule type" value="Genomic_DNA"/>
</dbReference>
<dbReference type="Proteomes" id="UP000639772">
    <property type="component" value="Chromosome 11"/>
</dbReference>
<feature type="domain" description="DUF7963" evidence="2">
    <location>
        <begin position="10"/>
        <end position="92"/>
    </location>
</feature>
<evidence type="ECO:0000313" key="3">
    <source>
        <dbReference type="EMBL" id="KAG0462062.1"/>
    </source>
</evidence>
<evidence type="ECO:0000259" key="2">
    <source>
        <dbReference type="Pfam" id="PF25908"/>
    </source>
</evidence>
<accession>A0A835Q2Z9</accession>
<dbReference type="InterPro" id="IPR058269">
    <property type="entry name" value="DUF7963"/>
</dbReference>